<dbReference type="GO" id="GO:0003723">
    <property type="term" value="F:RNA binding"/>
    <property type="evidence" value="ECO:0007669"/>
    <property type="project" value="UniProtKB-UniRule"/>
</dbReference>
<evidence type="ECO:0000256" key="4">
    <source>
        <dbReference type="ARBA" id="ARBA00022884"/>
    </source>
</evidence>
<dbReference type="Gene3D" id="3.30.1480.10">
    <property type="entry name" value="NusA, N-terminal domain"/>
    <property type="match status" value="1"/>
</dbReference>
<gene>
    <name evidence="7" type="primary">nusA</name>
    <name evidence="10" type="ORF">SAMN02745220_02523</name>
</gene>
<dbReference type="Gene3D" id="3.30.300.20">
    <property type="match status" value="2"/>
</dbReference>
<evidence type="ECO:0000259" key="9">
    <source>
        <dbReference type="PROSITE" id="PS50126"/>
    </source>
</evidence>
<dbReference type="Pfam" id="PF26594">
    <property type="entry name" value="KH_NusA_2nd"/>
    <property type="match status" value="1"/>
</dbReference>
<dbReference type="FunFam" id="2.40.50.140:FF:000058">
    <property type="entry name" value="Transcription termination/antitermination protein NusA"/>
    <property type="match status" value="1"/>
</dbReference>
<dbReference type="SUPFAM" id="SSF54814">
    <property type="entry name" value="Prokaryotic type KH domain (KH-domain type II)"/>
    <property type="match status" value="2"/>
</dbReference>
<dbReference type="STRING" id="1121416.SAMN02745220_02523"/>
<dbReference type="CDD" id="cd04455">
    <property type="entry name" value="S1_NusA"/>
    <property type="match status" value="1"/>
</dbReference>
<dbReference type="FunFam" id="3.30.300.20:FF:000005">
    <property type="entry name" value="Transcription termination/antitermination protein NusA"/>
    <property type="match status" value="1"/>
</dbReference>
<sequence length="476" mass="52886">MVSELKRIIDQISRDRGIDKRLLVEAIEEAVQSAARKKLGSRRDIEVRYNDEYGEVEVFQFRSVVEDPEDEQTEIAYDEAKRLDPDVQLGDELGEKMPDITDLGRIAAQSAKQVIIHKMKDAEREVIYDMFKDRRGEVVSGIVQRFERGNMIVNLGRTDAILPKDQQIPKRSFKQGDRIRAYLMEVRQTARDSQLVLSRTCDEFLAKLFQMEVPEIAEGIVRIMGVSREPGFRAKIAVSSSESDVDPVGACVGMKGSRVQNVVQELQGERIDIVTWSPDPAKYVYNALAPAHVSMVRVDEDSNSMLVVVPNDQLSLAIGRQGQNVRLASRLLGWRIDVKSEQRWNNLQDPGYQSILALPGVEESLADQIVGKGIFSVVNLAGRPVEDLLVIRSLDEETAARLIEAAKAALSKMTEEEREEIAGNAADEVADTSEATTADSGDSNSEEVLDLEESSRNEGENGEAGDVQESEPQGNA</sequence>
<dbReference type="Gene3D" id="2.40.50.140">
    <property type="entry name" value="Nucleic acid-binding proteins"/>
    <property type="match status" value="1"/>
</dbReference>
<dbReference type="Pfam" id="PF00575">
    <property type="entry name" value="S1"/>
    <property type="match status" value="1"/>
</dbReference>
<dbReference type="InterPro" id="IPR030842">
    <property type="entry name" value="TF_NusA_bacterial"/>
</dbReference>
<keyword evidence="5 7" id="KW-0805">Transcription regulation</keyword>
<dbReference type="GO" id="GO:0003700">
    <property type="term" value="F:DNA-binding transcription factor activity"/>
    <property type="evidence" value="ECO:0007669"/>
    <property type="project" value="InterPro"/>
</dbReference>
<dbReference type="Pfam" id="PF13184">
    <property type="entry name" value="KH_NusA_1st"/>
    <property type="match status" value="1"/>
</dbReference>
<dbReference type="EMBL" id="FRFE01000011">
    <property type="protein sequence ID" value="SHO48886.1"/>
    <property type="molecule type" value="Genomic_DNA"/>
</dbReference>
<dbReference type="GO" id="GO:0006353">
    <property type="term" value="P:DNA-templated transcription termination"/>
    <property type="evidence" value="ECO:0007669"/>
    <property type="project" value="UniProtKB-UniRule"/>
</dbReference>
<evidence type="ECO:0000256" key="3">
    <source>
        <dbReference type="ARBA" id="ARBA00022814"/>
    </source>
</evidence>
<dbReference type="Proteomes" id="UP000184603">
    <property type="component" value="Unassembled WGS sequence"/>
</dbReference>
<keyword evidence="2 7" id="KW-0963">Cytoplasm</keyword>
<evidence type="ECO:0000313" key="11">
    <source>
        <dbReference type="Proteomes" id="UP000184603"/>
    </source>
</evidence>
<evidence type="ECO:0000313" key="10">
    <source>
        <dbReference type="EMBL" id="SHO48886.1"/>
    </source>
</evidence>
<dbReference type="InterPro" id="IPR003029">
    <property type="entry name" value="S1_domain"/>
</dbReference>
<keyword evidence="6 7" id="KW-0804">Transcription</keyword>
<evidence type="ECO:0000256" key="7">
    <source>
        <dbReference type="HAMAP-Rule" id="MF_00945"/>
    </source>
</evidence>
<feature type="compositionally biased region" description="Polar residues" evidence="8">
    <location>
        <begin position="433"/>
        <end position="443"/>
    </location>
</feature>
<evidence type="ECO:0000256" key="5">
    <source>
        <dbReference type="ARBA" id="ARBA00023015"/>
    </source>
</evidence>
<accession>A0A1M7Y8K8</accession>
<dbReference type="RefSeq" id="WP_073613814.1">
    <property type="nucleotide sequence ID" value="NZ_FRFE01000011.1"/>
</dbReference>
<dbReference type="GO" id="GO:0000166">
    <property type="term" value="F:nucleotide binding"/>
    <property type="evidence" value="ECO:0007669"/>
    <property type="project" value="InterPro"/>
</dbReference>
<dbReference type="InterPro" id="IPR010995">
    <property type="entry name" value="DNA_repair_Rad51/TF_NusA_a-hlx"/>
</dbReference>
<dbReference type="SMART" id="SM00316">
    <property type="entry name" value="S1"/>
    <property type="match status" value="1"/>
</dbReference>
<dbReference type="InterPro" id="IPR012340">
    <property type="entry name" value="NA-bd_OB-fold"/>
</dbReference>
<dbReference type="FunFam" id="3.30.300.20:FF:000002">
    <property type="entry name" value="Transcription termination/antitermination protein NusA"/>
    <property type="match status" value="1"/>
</dbReference>
<reference evidence="10 11" key="1">
    <citation type="submission" date="2016-12" db="EMBL/GenBank/DDBJ databases">
        <authorList>
            <person name="Song W.-J."/>
            <person name="Kurnit D.M."/>
        </authorList>
    </citation>
    <scope>NUCLEOTIDE SEQUENCE [LARGE SCALE GENOMIC DNA]</scope>
    <source>
        <strain evidence="10 11">DSM 18488</strain>
    </source>
</reference>
<dbReference type="PROSITE" id="PS50126">
    <property type="entry name" value="S1"/>
    <property type="match status" value="1"/>
</dbReference>
<organism evidence="10 11">
    <name type="scientific">Desulfopila aestuarii DSM 18488</name>
    <dbReference type="NCBI Taxonomy" id="1121416"/>
    <lineage>
        <taxon>Bacteria</taxon>
        <taxon>Pseudomonadati</taxon>
        <taxon>Thermodesulfobacteriota</taxon>
        <taxon>Desulfobulbia</taxon>
        <taxon>Desulfobulbales</taxon>
        <taxon>Desulfocapsaceae</taxon>
        <taxon>Desulfopila</taxon>
    </lineage>
</organism>
<dbReference type="InterPro" id="IPR036555">
    <property type="entry name" value="NusA_N_sf"/>
</dbReference>
<dbReference type="SUPFAM" id="SSF47794">
    <property type="entry name" value="Rad51 N-terminal domain-like"/>
    <property type="match status" value="1"/>
</dbReference>
<keyword evidence="4 7" id="KW-0694">RNA-binding</keyword>
<dbReference type="SUPFAM" id="SSF50249">
    <property type="entry name" value="Nucleic acid-binding proteins"/>
    <property type="match status" value="1"/>
</dbReference>
<evidence type="ECO:0000256" key="6">
    <source>
        <dbReference type="ARBA" id="ARBA00023163"/>
    </source>
</evidence>
<dbReference type="InterPro" id="IPR013735">
    <property type="entry name" value="TF_NusA_N"/>
</dbReference>
<dbReference type="Pfam" id="PF08529">
    <property type="entry name" value="NusA_N"/>
    <property type="match status" value="1"/>
</dbReference>
<comment type="subunit">
    <text evidence="7">Monomer. Binds directly to the core enzyme of the DNA-dependent RNA polymerase and to nascent RNA.</text>
</comment>
<dbReference type="PANTHER" id="PTHR22648">
    <property type="entry name" value="TRANSCRIPTION TERMINATION FACTOR NUSA"/>
    <property type="match status" value="1"/>
</dbReference>
<feature type="region of interest" description="Disordered" evidence="8">
    <location>
        <begin position="414"/>
        <end position="476"/>
    </location>
</feature>
<dbReference type="OrthoDB" id="9807233at2"/>
<dbReference type="InterPro" id="IPR015946">
    <property type="entry name" value="KH_dom-like_a/b"/>
</dbReference>
<evidence type="ECO:0000256" key="1">
    <source>
        <dbReference type="ARBA" id="ARBA00022472"/>
    </source>
</evidence>
<dbReference type="Gene3D" id="1.10.150.20">
    <property type="entry name" value="5' to 3' exonuclease, C-terminal subdomain"/>
    <property type="match status" value="1"/>
</dbReference>
<proteinExistence type="inferred from homology"/>
<dbReference type="InterPro" id="IPR058582">
    <property type="entry name" value="KH_NusA_2nd"/>
</dbReference>
<dbReference type="InterPro" id="IPR010213">
    <property type="entry name" value="TF_NusA"/>
</dbReference>
<keyword evidence="1 7" id="KW-0806">Transcription termination</keyword>
<dbReference type="PROSITE" id="PS50084">
    <property type="entry name" value="KH_TYPE_1"/>
    <property type="match status" value="1"/>
</dbReference>
<comment type="similarity">
    <text evidence="7">Belongs to the NusA family.</text>
</comment>
<evidence type="ECO:0000256" key="8">
    <source>
        <dbReference type="SAM" id="MobiDB-lite"/>
    </source>
</evidence>
<dbReference type="SMART" id="SM00322">
    <property type="entry name" value="KH"/>
    <property type="match status" value="2"/>
</dbReference>
<dbReference type="GO" id="GO:0005829">
    <property type="term" value="C:cytosol"/>
    <property type="evidence" value="ECO:0007669"/>
    <property type="project" value="TreeGrafter"/>
</dbReference>
<dbReference type="InterPro" id="IPR025249">
    <property type="entry name" value="TF_NusA_KH_1st"/>
</dbReference>
<keyword evidence="3 7" id="KW-0889">Transcription antitermination</keyword>
<dbReference type="AlphaFoldDB" id="A0A1M7Y8K8"/>
<comment type="subcellular location">
    <subcellularLocation>
        <location evidence="7">Cytoplasm</location>
    </subcellularLocation>
</comment>
<evidence type="ECO:0000256" key="2">
    <source>
        <dbReference type="ARBA" id="ARBA00022490"/>
    </source>
</evidence>
<dbReference type="SUPFAM" id="SSF69705">
    <property type="entry name" value="Transcription factor NusA, N-terminal domain"/>
    <property type="match status" value="1"/>
</dbReference>
<feature type="compositionally biased region" description="Acidic residues" evidence="8">
    <location>
        <begin position="460"/>
        <end position="469"/>
    </location>
</feature>
<dbReference type="GO" id="GO:0031564">
    <property type="term" value="P:transcription antitermination"/>
    <property type="evidence" value="ECO:0007669"/>
    <property type="project" value="UniProtKB-UniRule"/>
</dbReference>
<name>A0A1M7Y8K8_9BACT</name>
<dbReference type="CDD" id="cd02134">
    <property type="entry name" value="KH-II_NusA_rpt1"/>
    <property type="match status" value="1"/>
</dbReference>
<dbReference type="NCBIfam" id="TIGR01953">
    <property type="entry name" value="NusA"/>
    <property type="match status" value="1"/>
</dbReference>
<feature type="domain" description="S1 motif" evidence="9">
    <location>
        <begin position="136"/>
        <end position="200"/>
    </location>
</feature>
<keyword evidence="11" id="KW-1185">Reference proteome</keyword>
<protein>
    <recommendedName>
        <fullName evidence="7">Transcription termination/antitermination protein NusA</fullName>
    </recommendedName>
</protein>
<dbReference type="PANTHER" id="PTHR22648:SF0">
    <property type="entry name" value="TRANSCRIPTION TERMINATION_ANTITERMINATION PROTEIN NUSA"/>
    <property type="match status" value="1"/>
</dbReference>
<dbReference type="InterPro" id="IPR004087">
    <property type="entry name" value="KH_dom"/>
</dbReference>
<comment type="function">
    <text evidence="7">Participates in both transcription termination and antitermination.</text>
</comment>
<dbReference type="InterPro" id="IPR009019">
    <property type="entry name" value="KH_sf_prok-type"/>
</dbReference>
<dbReference type="CDD" id="cd22529">
    <property type="entry name" value="KH-II_NusA_rpt2"/>
    <property type="match status" value="1"/>
</dbReference>
<dbReference type="HAMAP" id="MF_00945_B">
    <property type="entry name" value="NusA_B"/>
    <property type="match status" value="1"/>
</dbReference>